<dbReference type="RefSeq" id="XP_046043443.1">
    <property type="nucleotide sequence ID" value="XM_046194109.1"/>
</dbReference>
<keyword evidence="4" id="KW-1185">Reference proteome</keyword>
<dbReference type="GeneID" id="70224063"/>
<organism evidence="3 4">
    <name type="scientific">Fusarium redolens</name>
    <dbReference type="NCBI Taxonomy" id="48865"/>
    <lineage>
        <taxon>Eukaryota</taxon>
        <taxon>Fungi</taxon>
        <taxon>Dikarya</taxon>
        <taxon>Ascomycota</taxon>
        <taxon>Pezizomycotina</taxon>
        <taxon>Sordariomycetes</taxon>
        <taxon>Hypocreomycetidae</taxon>
        <taxon>Hypocreales</taxon>
        <taxon>Nectriaceae</taxon>
        <taxon>Fusarium</taxon>
        <taxon>Fusarium redolens species complex</taxon>
    </lineage>
</organism>
<dbReference type="Proteomes" id="UP000720189">
    <property type="component" value="Unassembled WGS sequence"/>
</dbReference>
<evidence type="ECO:0000313" key="3">
    <source>
        <dbReference type="EMBL" id="KAH7231334.1"/>
    </source>
</evidence>
<evidence type="ECO:0000313" key="4">
    <source>
        <dbReference type="Proteomes" id="UP000720189"/>
    </source>
</evidence>
<gene>
    <name evidence="3" type="ORF">BKA55DRAFT_582273</name>
    <name evidence="2" type="ORF">BKA55DRAFT_586930</name>
</gene>
<feature type="chain" id="PRO_5040653979" evidence="1">
    <location>
        <begin position="31"/>
        <end position="136"/>
    </location>
</feature>
<comment type="caution">
    <text evidence="3">The sequence shown here is derived from an EMBL/GenBank/DDBJ whole genome shotgun (WGS) entry which is preliminary data.</text>
</comment>
<keyword evidence="1" id="KW-0732">Signal</keyword>
<dbReference type="EMBL" id="JAGMUX010000037">
    <property type="protein sequence ID" value="KAH7205485.1"/>
    <property type="molecule type" value="Genomic_DNA"/>
</dbReference>
<dbReference type="EMBL" id="JAGMUX010000021">
    <property type="protein sequence ID" value="KAH7231334.1"/>
    <property type="molecule type" value="Genomic_DNA"/>
</dbReference>
<accession>A0A9P9G1C0</accession>
<evidence type="ECO:0000313" key="2">
    <source>
        <dbReference type="EMBL" id="KAH7205485.1"/>
    </source>
</evidence>
<name>A0A9P9G1C0_FUSRE</name>
<reference evidence="3" key="1">
    <citation type="journal article" date="2021" name="Nat. Commun.">
        <title>Genetic determinants of endophytism in the Arabidopsis root mycobiome.</title>
        <authorList>
            <person name="Mesny F."/>
            <person name="Miyauchi S."/>
            <person name="Thiergart T."/>
            <person name="Pickel B."/>
            <person name="Atanasova L."/>
            <person name="Karlsson M."/>
            <person name="Huettel B."/>
            <person name="Barry K.W."/>
            <person name="Haridas S."/>
            <person name="Chen C."/>
            <person name="Bauer D."/>
            <person name="Andreopoulos W."/>
            <person name="Pangilinan J."/>
            <person name="LaButti K."/>
            <person name="Riley R."/>
            <person name="Lipzen A."/>
            <person name="Clum A."/>
            <person name="Drula E."/>
            <person name="Henrissat B."/>
            <person name="Kohler A."/>
            <person name="Grigoriev I.V."/>
            <person name="Martin F.M."/>
            <person name="Hacquard S."/>
        </authorList>
    </citation>
    <scope>NUCLEOTIDE SEQUENCE</scope>
    <source>
        <strain evidence="3">MPI-CAGE-AT-0023</strain>
    </source>
</reference>
<sequence>MMILQAKEDCFDSRAGLLVFLLSLIESTQTYWLAERYDIPCEHFAMHRSIAKLPAKFPFFPSPQPPAFVNSDCLPIFLLGSSSSNSFNAQLHQLSKYTIQPKEHLQHVLSCLWTFPRGPGLLDPQCPPLLLHTSTS</sequence>
<feature type="signal peptide" evidence="1">
    <location>
        <begin position="1"/>
        <end position="30"/>
    </location>
</feature>
<protein>
    <submittedName>
        <fullName evidence="3">Uncharacterized protein</fullName>
    </submittedName>
</protein>
<dbReference type="AlphaFoldDB" id="A0A9P9G1C0"/>
<proteinExistence type="predicted"/>
<evidence type="ECO:0000256" key="1">
    <source>
        <dbReference type="SAM" id="SignalP"/>
    </source>
</evidence>